<keyword evidence="2" id="KW-1185">Reference proteome</keyword>
<comment type="caution">
    <text evidence="1">The sequence shown here is derived from an EMBL/GenBank/DDBJ whole genome shotgun (WGS) entry which is preliminary data.</text>
</comment>
<reference evidence="1 2" key="1">
    <citation type="submission" date="2024-06" db="EMBL/GenBank/DDBJ databases">
        <title>Lysinibacillus zambalefons sp. nov., a Novel Firmicute Isolated from the Poon Bato Zambales Hyperalkaline Spring.</title>
        <authorList>
            <person name="Aja J.A."/>
            <person name="Lazaro J.E.H."/>
            <person name="Llorin L.D."/>
            <person name="Lim K.R."/>
            <person name="Teodosio J."/>
            <person name="Dalisay D.S."/>
        </authorList>
    </citation>
    <scope>NUCLEOTIDE SEQUENCE [LARGE SCALE GENOMIC DNA]</scope>
    <source>
        <strain evidence="1 2">M3</strain>
    </source>
</reference>
<accession>A0ABV1MRN8</accession>
<dbReference type="EMBL" id="JBEGDG010000007">
    <property type="protein sequence ID" value="MEQ6355181.1"/>
    <property type="molecule type" value="Genomic_DNA"/>
</dbReference>
<gene>
    <name evidence="1" type="ORF">ABNX05_11180</name>
</gene>
<dbReference type="Proteomes" id="UP001478862">
    <property type="component" value="Unassembled WGS sequence"/>
</dbReference>
<sequence length="81" mass="9644">MEILHNSTYEFKNETKEHRAVELVNGMIISFNGMLLEWEDKIFYGVIEKPCNIHLEGVRFKYIRTGINFSINEFKLLHQIL</sequence>
<protein>
    <recommendedName>
        <fullName evidence="3">Phage protein</fullName>
    </recommendedName>
</protein>
<name>A0ABV1MRN8_9BACI</name>
<proteinExistence type="predicted"/>
<evidence type="ECO:0000313" key="1">
    <source>
        <dbReference type="EMBL" id="MEQ6355181.1"/>
    </source>
</evidence>
<dbReference type="RefSeq" id="WP_349659810.1">
    <property type="nucleotide sequence ID" value="NZ_JBEGDG010000007.1"/>
</dbReference>
<evidence type="ECO:0008006" key="3">
    <source>
        <dbReference type="Google" id="ProtNLM"/>
    </source>
</evidence>
<evidence type="ECO:0000313" key="2">
    <source>
        <dbReference type="Proteomes" id="UP001478862"/>
    </source>
</evidence>
<organism evidence="1 2">
    <name type="scientific">Lysinibacillus zambalensis</name>
    <dbReference type="NCBI Taxonomy" id="3160866"/>
    <lineage>
        <taxon>Bacteria</taxon>
        <taxon>Bacillati</taxon>
        <taxon>Bacillota</taxon>
        <taxon>Bacilli</taxon>
        <taxon>Bacillales</taxon>
        <taxon>Bacillaceae</taxon>
        <taxon>Lysinibacillus</taxon>
    </lineage>
</organism>